<dbReference type="Gene3D" id="3.30.559.30">
    <property type="entry name" value="Nonribosomal peptide synthetase, condensation domain"/>
    <property type="match status" value="2"/>
</dbReference>
<reference evidence="7" key="1">
    <citation type="journal article" date="2019" name="Int. J. Syst. Evol. Microbiol.">
        <title>The Global Catalogue of Microorganisms (GCM) 10K type strain sequencing project: providing services to taxonomists for standard genome sequencing and annotation.</title>
        <authorList>
            <consortium name="The Broad Institute Genomics Platform"/>
            <consortium name="The Broad Institute Genome Sequencing Center for Infectious Disease"/>
            <person name="Wu L."/>
            <person name="Ma J."/>
        </authorList>
    </citation>
    <scope>NUCLEOTIDE SEQUENCE [LARGE SCALE GENOMIC DNA]</scope>
    <source>
        <strain evidence="7">CGMCC 1.13718</strain>
    </source>
</reference>
<comment type="cofactor">
    <cofactor evidence="1">
        <name>pantetheine 4'-phosphate</name>
        <dbReference type="ChEBI" id="CHEBI:47942"/>
    </cofactor>
</comment>
<feature type="domain" description="Carrier" evidence="5">
    <location>
        <begin position="1001"/>
        <end position="1075"/>
    </location>
</feature>
<dbReference type="NCBIfam" id="TIGR01733">
    <property type="entry name" value="AA-adenyl-dom"/>
    <property type="match status" value="2"/>
</dbReference>
<dbReference type="PANTHER" id="PTHR45527:SF14">
    <property type="entry name" value="PLIPASTATIN SYNTHASE SUBUNIT B"/>
    <property type="match status" value="1"/>
</dbReference>
<dbReference type="InterPro" id="IPR001242">
    <property type="entry name" value="Condensation_dom"/>
</dbReference>
<dbReference type="CDD" id="cd19531">
    <property type="entry name" value="LCL_NRPS-like"/>
    <property type="match status" value="1"/>
</dbReference>
<dbReference type="PROSITE" id="PS50075">
    <property type="entry name" value="CARRIER"/>
    <property type="match status" value="2"/>
</dbReference>
<dbReference type="SMART" id="SM00823">
    <property type="entry name" value="PKS_PP"/>
    <property type="match status" value="2"/>
</dbReference>
<keyword evidence="2" id="KW-0596">Phosphopantetheine</keyword>
<dbReference type="InterPro" id="IPR045851">
    <property type="entry name" value="AMP-bd_C_sf"/>
</dbReference>
<name>A0ABW1YMN2_9GAMM</name>
<dbReference type="RefSeq" id="WP_193191969.1">
    <property type="nucleotide sequence ID" value="NZ_JACZFR010000025.1"/>
</dbReference>
<dbReference type="Proteomes" id="UP001596425">
    <property type="component" value="Unassembled WGS sequence"/>
</dbReference>
<dbReference type="InterPro" id="IPR006162">
    <property type="entry name" value="Ppantetheine_attach_site"/>
</dbReference>
<keyword evidence="3" id="KW-0597">Phosphoprotein</keyword>
<dbReference type="InterPro" id="IPR000873">
    <property type="entry name" value="AMP-dep_synth/lig_dom"/>
</dbReference>
<evidence type="ECO:0000256" key="4">
    <source>
        <dbReference type="SAM" id="MobiDB-lite"/>
    </source>
</evidence>
<dbReference type="InterPro" id="IPR042099">
    <property type="entry name" value="ANL_N_sf"/>
</dbReference>
<dbReference type="Gene3D" id="3.40.50.980">
    <property type="match status" value="2"/>
</dbReference>
<dbReference type="PANTHER" id="PTHR45527">
    <property type="entry name" value="NONRIBOSOMAL PEPTIDE SYNTHETASE"/>
    <property type="match status" value="1"/>
</dbReference>
<evidence type="ECO:0000259" key="5">
    <source>
        <dbReference type="PROSITE" id="PS50075"/>
    </source>
</evidence>
<evidence type="ECO:0000256" key="3">
    <source>
        <dbReference type="ARBA" id="ARBA00022553"/>
    </source>
</evidence>
<dbReference type="InterPro" id="IPR009081">
    <property type="entry name" value="PP-bd_ACP"/>
</dbReference>
<dbReference type="InterPro" id="IPR023213">
    <property type="entry name" value="CAT-like_dom_sf"/>
</dbReference>
<dbReference type="Gene3D" id="1.10.1200.10">
    <property type="entry name" value="ACP-like"/>
    <property type="match status" value="2"/>
</dbReference>
<dbReference type="Pfam" id="PF00501">
    <property type="entry name" value="AMP-binding"/>
    <property type="match status" value="2"/>
</dbReference>
<dbReference type="InterPro" id="IPR010071">
    <property type="entry name" value="AA_adenyl_dom"/>
</dbReference>
<dbReference type="SUPFAM" id="SSF56801">
    <property type="entry name" value="Acetyl-CoA synthetase-like"/>
    <property type="match status" value="2"/>
</dbReference>
<dbReference type="SUPFAM" id="SSF52777">
    <property type="entry name" value="CoA-dependent acyltransferases"/>
    <property type="match status" value="4"/>
</dbReference>
<dbReference type="Gene3D" id="3.30.300.30">
    <property type="match status" value="2"/>
</dbReference>
<organism evidence="6 7">
    <name type="scientific">Microbulbifer taiwanensis</name>
    <dbReference type="NCBI Taxonomy" id="986746"/>
    <lineage>
        <taxon>Bacteria</taxon>
        <taxon>Pseudomonadati</taxon>
        <taxon>Pseudomonadota</taxon>
        <taxon>Gammaproteobacteria</taxon>
        <taxon>Cellvibrionales</taxon>
        <taxon>Microbulbiferaceae</taxon>
        <taxon>Microbulbifer</taxon>
    </lineage>
</organism>
<dbReference type="Pfam" id="PF00550">
    <property type="entry name" value="PP-binding"/>
    <property type="match status" value="2"/>
</dbReference>
<dbReference type="Gene3D" id="2.30.38.10">
    <property type="entry name" value="Luciferase, Domain 3"/>
    <property type="match status" value="1"/>
</dbReference>
<dbReference type="InterPro" id="IPR020845">
    <property type="entry name" value="AMP-binding_CS"/>
</dbReference>
<dbReference type="Pfam" id="PF00668">
    <property type="entry name" value="Condensation"/>
    <property type="match status" value="2"/>
</dbReference>
<dbReference type="Pfam" id="PF13193">
    <property type="entry name" value="AMP-binding_C"/>
    <property type="match status" value="2"/>
</dbReference>
<evidence type="ECO:0000313" key="6">
    <source>
        <dbReference type="EMBL" id="MFC6632695.1"/>
    </source>
</evidence>
<sequence length="2179" mass="239336">MKNNAAIRTLADSGETAHSDVPARRVVEGDPVALSFSQEQLWFLQRLEPELTAYNLPRVFRLRGALDSDALERAFAAVIERHGVLRTRFFERDGVPLQQLETTAPFALETLDLSHCAADERRTRLDAAVEQVVSRVFDLGRAPALAARLIKLGDREHVLALCLHHIVSDAWSNPILARDLGQAYRRALDSSGAVHFDPLPLQYADCALWQRARAEAGELERHIDYWNGYLGEEVAPLALPLDFPRPLEQRFDGAAVPVELPPSLAAALLEFCRAERCTPFVVLLAAWQALLARYTGQGDFAVGVPSAGRQREEMQDLMGFFVTTQVYRARLPAGMTLRQLCRQVRGDAIAALNHGEVPLDTLLANRKDRREPGRSPLFQVLFSAQMADGAATLDLRGLAAEALPLPHTSAKYELSLDLNIGADGVRGQLEYATHLFSEATAQRLAGYYRRLLEALAADADQPLDRQELPGAGERTQLRQWGAAGAQFPEAMPVQRQIERRARENPDAVALVFGEETLTYGQLNRRANRLAHHLISLGVKPEVKVGLAVERSFEMLVGLLAILKAGGAYVPLDPDYPPERLAYTIGDSGIELLLTQSHLRERLPLQEGLQLLELDTLSLQSGPDSNPDIEVRGDNLAYVIYTSGSTGRPKGAQLCHRNIARLLSATDHWFHFGSGDVWTLFHSYAFDFSVWEIFGALCTGGRLVIVPHWVSRSPEDLLQLLRRQRVTVLNQTPSAFGQLMSVAGLYDAPLALRAVIFGGEALEPEMLRPWIEQWGDGDAGAGGPRLINMYGITETTVHVTFRPITRRDLGARRSPLGAAIPDLGLRVLDGAMNLVATGVPGELYVCGDGLARGYLQRPDLTAERFVADPQGTAGQRLYRTGDLVRWNGDGQLEYLGRIDQQVKIRGFRIELGEIETRLLACPGVCDAVVIAADDRLVAYVCAGAGEAVDPAQLRARLGEALPDYMVPGAIAQLERLPLNANGKVDRKALPAVAIASGASYEAPRGTTEETLARIWATLLGVERVGRADNFFELGGHSLLALKLLERMRAEGMTAQVRHLFQHPQLADFAAAVTRGNKHSEIAVPPNRIPDGCSAIAPEMLTLVELDADEIARIEAAVPGGAANIRDIYPLAPLQEGMLFHHLLDSEADAYVTAHTLAFDSREWLERFMACFNRVIERHDILRTAVLWEGLGGPVQVVCRQAPLQLEWLSNDAGDSAVAQLDARAHPRRHRIDVRRAPLFHGVAVFDAASERWLLRLLGHHLVRDHTTMECIIEEIALIQRGRDAQLPQPLPFRDFVARSRQRGGDAAQRAFFTRMLADVEEPTAPFGLVDIQGDGSDIEELQLPLERGLAQRIRQQAQRCGVSAASLFHLAWALVLGRTAGRDDLVFGTVLFGRLQGDAGAERALGMLINTLPIRIRLRNRDARQALRQTQEALTELMQHEHASLVQAQRCSGLPGGTPLFSSLLNYRYNQREEVRGAHFWDGMELLQSEDRTNYPVLINVDDLGDGFQLVAQVAASAGAGRLCGYLVAALGGLVQALESDSGHRISELELMDGPELQQQQRWGRPAVGEVATDTVQGLIGQQVRETPEAPALIVGDKVYSYRELDTRANRLARRLIRMGVGPEVRVGLSVERSADSVVGLLAILKAGGVYVPLDAEFPRDRLKYIAESSDIRVLLTHSHLQARFPTCAGLALLSLDGLDLSGESAADPGIAVHADNLAYVLYTSGSTGLPKGIEMSHRVLSQLTQWQMQRLPGAPRTLMFASPCFDVAFQELASCLAAGGALVQTREEERRDFGLLLELIARHSVERIFLPFAVLQLFAEAALASGACLPQLKEVITAGEQLKLTRPLRDWLQREGQIQLVNQYGPTESHVVSDFPLPRDYVQDPARELPPIGRPASGACLRVLDGSLRPVPQGVPGELYIGAAALARGYLDRPALTCERFVADPFDDRGGRLYRTGDLVRWNSDGQLEYLQRIDHQVKVRGFRIELSEIETQLLSQTEVREAVVVAQGDPGAARLVAYVSPVAGQCIDTVQLRQRLGRTLPDYMVPGVMLVLDNLPLNANGKVDRRALPEPELAPVASYEAPRGEAEETLAAIWTEVLDVQRVGRQDNFFELGGHSLLAVQLAARVQASLRMKLTIRDIFTHPSLADMAALVADSAQPEKIDESLSEIDAFIDNLEAV</sequence>
<gene>
    <name evidence="6" type="ORF">ACFQBM_05360</name>
</gene>
<dbReference type="PROSITE" id="PS00455">
    <property type="entry name" value="AMP_BINDING"/>
    <property type="match status" value="2"/>
</dbReference>
<proteinExistence type="predicted"/>
<dbReference type="InterPro" id="IPR036736">
    <property type="entry name" value="ACP-like_sf"/>
</dbReference>
<dbReference type="Gene3D" id="3.40.50.12780">
    <property type="entry name" value="N-terminal domain of ligase-like"/>
    <property type="match status" value="1"/>
</dbReference>
<feature type="region of interest" description="Disordered" evidence="4">
    <location>
        <begin position="1"/>
        <end position="22"/>
    </location>
</feature>
<dbReference type="EMBL" id="JBHSVR010000001">
    <property type="protein sequence ID" value="MFC6632695.1"/>
    <property type="molecule type" value="Genomic_DNA"/>
</dbReference>
<dbReference type="NCBIfam" id="NF003417">
    <property type="entry name" value="PRK04813.1"/>
    <property type="match status" value="2"/>
</dbReference>
<comment type="caution">
    <text evidence="6">The sequence shown here is derived from an EMBL/GenBank/DDBJ whole genome shotgun (WGS) entry which is preliminary data.</text>
</comment>
<accession>A0ABW1YMN2</accession>
<evidence type="ECO:0000313" key="7">
    <source>
        <dbReference type="Proteomes" id="UP001596425"/>
    </source>
</evidence>
<dbReference type="Gene3D" id="3.30.559.10">
    <property type="entry name" value="Chloramphenicol acetyltransferase-like domain"/>
    <property type="match status" value="2"/>
</dbReference>
<protein>
    <submittedName>
        <fullName evidence="6">Non-ribosomal peptide synthetase</fullName>
    </submittedName>
</protein>
<dbReference type="InterPro" id="IPR020806">
    <property type="entry name" value="PKS_PP-bd"/>
</dbReference>
<dbReference type="CDD" id="cd19544">
    <property type="entry name" value="E-C_NRPS"/>
    <property type="match status" value="1"/>
</dbReference>
<feature type="domain" description="Carrier" evidence="5">
    <location>
        <begin position="2082"/>
        <end position="2157"/>
    </location>
</feature>
<dbReference type="PROSITE" id="PS00012">
    <property type="entry name" value="PHOSPHOPANTETHEINE"/>
    <property type="match status" value="2"/>
</dbReference>
<dbReference type="InterPro" id="IPR025110">
    <property type="entry name" value="AMP-bd_C"/>
</dbReference>
<keyword evidence="7" id="KW-1185">Reference proteome</keyword>
<dbReference type="SUPFAM" id="SSF47336">
    <property type="entry name" value="ACP-like"/>
    <property type="match status" value="2"/>
</dbReference>
<evidence type="ECO:0000256" key="1">
    <source>
        <dbReference type="ARBA" id="ARBA00001957"/>
    </source>
</evidence>
<evidence type="ECO:0000256" key="2">
    <source>
        <dbReference type="ARBA" id="ARBA00022450"/>
    </source>
</evidence>
<dbReference type="CDD" id="cd17643">
    <property type="entry name" value="A_NRPS_Cytc1-like"/>
    <property type="match status" value="1"/>
</dbReference>